<dbReference type="EMBL" id="CP007029">
    <property type="protein sequence ID" value="AHE98633.1"/>
    <property type="molecule type" value="Genomic_DNA"/>
</dbReference>
<dbReference type="HOGENOM" id="CLU_013850_2_0_6"/>
<reference evidence="4 5" key="1">
    <citation type="submission" date="2013-12" db="EMBL/GenBank/DDBJ databases">
        <authorList>
            <consortium name="DOE Joint Genome Institute"/>
            <person name="Muyzer G."/>
            <person name="Huntemann M."/>
            <person name="Han J."/>
            <person name="Chen A."/>
            <person name="Kyrpides N."/>
            <person name="Mavromatis K."/>
            <person name="Markowitz V."/>
            <person name="Palaniappan K."/>
            <person name="Ivanova N."/>
            <person name="Schaumberg A."/>
            <person name="Pati A."/>
            <person name="Liolios K."/>
            <person name="Nordberg H.P."/>
            <person name="Cantor M.N."/>
            <person name="Hua S.X."/>
            <person name="Woyke T."/>
        </authorList>
    </citation>
    <scope>NUCLEOTIDE SEQUENCE [LARGE SCALE GENOMIC DNA]</scope>
    <source>
        <strain evidence="4 5">ARh 1</strain>
    </source>
</reference>
<evidence type="ECO:0000256" key="2">
    <source>
        <dbReference type="SAM" id="Phobius"/>
    </source>
</evidence>
<proteinExistence type="predicted"/>
<dbReference type="PANTHER" id="PTHR36698">
    <property type="entry name" value="BLL5892 PROTEIN"/>
    <property type="match status" value="1"/>
</dbReference>
<keyword evidence="2" id="KW-0472">Membrane</keyword>
<evidence type="ECO:0000259" key="3">
    <source>
        <dbReference type="Pfam" id="PF02470"/>
    </source>
</evidence>
<feature type="region of interest" description="Disordered" evidence="1">
    <location>
        <begin position="318"/>
        <end position="338"/>
    </location>
</feature>
<sequence length="338" mass="37103">MSAVHHFRLGLFILGAIGTLVVILVVMGTGNLLRPTIEMETYIDGSVQGLDVGAPIKFRGVTIGEVTRLGFTSVEYEQQVSPVERKRYVLVEGRLRPDRFASTARETLFSENVLEPFIEAGLRVRMAAQGITGINYLELDFLDPTTHPQLPIAWEPRSVYIPSAPSIALQFLEYAESVLRRIDLLDIEGMVDSTVSALHTLERTVADLDTRSLTRHAEDLAGHLQETVEQSRQLLVAAERLLQDPDIAALPGETRGTLRSLREAVERADIGGLVTQIEAVVVRLDRGLEINEQKLAATLSDLQAVTTGLRSLTEDARRNPAGTIFGGPPPRSAIERSP</sequence>
<organism evidence="4 5">
    <name type="scientific">Thioalkalivibrio paradoxus ARh 1</name>
    <dbReference type="NCBI Taxonomy" id="713585"/>
    <lineage>
        <taxon>Bacteria</taxon>
        <taxon>Pseudomonadati</taxon>
        <taxon>Pseudomonadota</taxon>
        <taxon>Gammaproteobacteria</taxon>
        <taxon>Chromatiales</taxon>
        <taxon>Ectothiorhodospiraceae</taxon>
        <taxon>Thioalkalivibrio</taxon>
    </lineage>
</organism>
<dbReference type="AlphaFoldDB" id="W0DNQ7"/>
<dbReference type="STRING" id="713585.THITH_10690"/>
<feature type="transmembrane region" description="Helical" evidence="2">
    <location>
        <begin position="12"/>
        <end position="33"/>
    </location>
</feature>
<keyword evidence="5" id="KW-1185">Reference proteome</keyword>
<keyword evidence="2" id="KW-0812">Transmembrane</keyword>
<keyword evidence="2" id="KW-1133">Transmembrane helix</keyword>
<dbReference type="Proteomes" id="UP000005289">
    <property type="component" value="Chromosome"/>
</dbReference>
<dbReference type="InterPro" id="IPR003399">
    <property type="entry name" value="Mce/MlaD"/>
</dbReference>
<dbReference type="KEGG" id="tti:THITH_10690"/>
<dbReference type="OrthoDB" id="9806984at2"/>
<gene>
    <name evidence="4" type="ORF">THITH_10690</name>
</gene>
<feature type="domain" description="Mce/MlaD" evidence="3">
    <location>
        <begin position="46"/>
        <end position="140"/>
    </location>
</feature>
<protein>
    <submittedName>
        <fullName evidence="4">Cell entry protein</fullName>
    </submittedName>
</protein>
<evidence type="ECO:0000313" key="4">
    <source>
        <dbReference type="EMBL" id="AHE98633.1"/>
    </source>
</evidence>
<evidence type="ECO:0000256" key="1">
    <source>
        <dbReference type="SAM" id="MobiDB-lite"/>
    </source>
</evidence>
<accession>W0DNQ7</accession>
<dbReference type="Pfam" id="PF02470">
    <property type="entry name" value="MlaD"/>
    <property type="match status" value="1"/>
</dbReference>
<dbReference type="PANTHER" id="PTHR36698:SF3">
    <property type="entry name" value="ABC-TYPE TRANSPORT AUXILIARY LIPOPROTEIN COMPONENT DOMAIN-CONTAINING PROTEIN"/>
    <property type="match status" value="1"/>
</dbReference>
<name>W0DNQ7_9GAMM</name>
<dbReference type="RefSeq" id="WP_006748173.1">
    <property type="nucleotide sequence ID" value="NZ_CP007029.1"/>
</dbReference>
<evidence type="ECO:0000313" key="5">
    <source>
        <dbReference type="Proteomes" id="UP000005289"/>
    </source>
</evidence>